<dbReference type="Proteomes" id="UP001272052">
    <property type="component" value="Unassembled WGS sequence"/>
</dbReference>
<dbReference type="RefSeq" id="WP_318785898.1">
    <property type="nucleotide sequence ID" value="NZ_JAWDKC010000018.1"/>
</dbReference>
<sequence length="1026" mass="104991">MKIIKSFSLMTIFLIAFVLMSGIAAAVPIDIGTAGELGKIGNDVNFPLDGNYILTDNISLADVTWVPIGSESDPFTGTFEGGVFTISNLTVDLSGTDNVGLFGAADGASFLNISLIDVNVTGSNNVGSLVGNVSDSTFENCSVPRSIYVIAENDNAGGFAGYASDVDIINCSVSSIGWVQAENNAGGLVGSFYGGNAESCSFSDFILVSADNDNAGGIAGYAENADFTDCFVFGYTGIYAENNNAGGLVGYADSCAFDSCSVYIFFYVTADNNAGGLVGDFTGSIINCYSAADVEAANSAGGVVGYGYEGSPSICDISSSYFSGFVSFGYGADSNSKIGGIIGSYTGTPTVVDCIYLDDSVDTGDIDAVPTLLGTVVSFADINVIPISSESDLKKIGSNEYDAVNDYWYTMNANYVLVKDIEITENWTPLGKYGNYFTGTFEGSGHTISDLTIDLPDTSYIGLFGAADGASFSNISLVDVNIAGNKSVGSLVGNVWDSDFINCSVSGDVSVTAENDCAGGLVGSAESYGTIANITNCSVSGIVSVIAENDAGGFVGSISGNISVTNCSVSGLLNAEADSNIGGFAGSVYNAVFTNCSVSGPLFATAESDNAGGFAGYAEDADFADCSVLIYGFVTADGDCAGGLIGFVESDDTIVSITNCSVSGAVSVTAEDSFAGGLVGLVMLGTFDGCSVSGDISVTAAEMAAGGLIGAVFLSSATVTNCFVSGDISVTAEGEFAGGLAGSVWEADFTSCFVSGNVKVISEGESAGGLAGSVWEADFTSCSVSEGVFVTADGDCAGGLVGEFDGSIKDCYSMAQVKANDYAGGLVGYSWDSSTEMKSSYFAGSVESGTNFGGIIGDWSDEPIIADCVYSDTAGTEFTNSLGTPVSPVNMKKIATYQTPNVVTNWNITPSYDPEHVWYISEGKTYPLLSAHYVPPVKSNGGPGFGGENVRIIDPVSETSEQPPAVNQTPVVNQPQDVGSTPDPGFAEPEAKETDRTLYFIIGIGFIAVIGGAVYLIGKSGMIALK</sequence>
<keyword evidence="2" id="KW-1133">Transmembrane helix</keyword>
<evidence type="ECO:0000256" key="1">
    <source>
        <dbReference type="SAM" id="MobiDB-lite"/>
    </source>
</evidence>
<keyword evidence="5" id="KW-1185">Reference proteome</keyword>
<dbReference type="Gene3D" id="2.160.20.110">
    <property type="match status" value="3"/>
</dbReference>
<dbReference type="InterPro" id="IPR011493">
    <property type="entry name" value="GLUG"/>
</dbReference>
<protein>
    <recommendedName>
        <fullName evidence="3">GLUG domain-containing protein</fullName>
    </recommendedName>
</protein>
<feature type="compositionally biased region" description="Polar residues" evidence="1">
    <location>
        <begin position="959"/>
        <end position="979"/>
    </location>
</feature>
<reference evidence="4 5" key="1">
    <citation type="submission" date="2023-06" db="EMBL/GenBank/DDBJ databases">
        <title>Genome sequence of Methanimicrococcus sp. At1.</title>
        <authorList>
            <person name="Protasov E."/>
            <person name="Platt K."/>
            <person name="Poehlein A."/>
            <person name="Daniel R."/>
            <person name="Brune A."/>
        </authorList>
    </citation>
    <scope>NUCLEOTIDE SEQUENCE [LARGE SCALE GENOMIC DNA]</scope>
    <source>
        <strain evidence="4 5">At1</strain>
    </source>
</reference>
<evidence type="ECO:0000313" key="5">
    <source>
        <dbReference type="Proteomes" id="UP001272052"/>
    </source>
</evidence>
<feature type="domain" description="GLUG" evidence="3">
    <location>
        <begin position="517"/>
        <end position="543"/>
    </location>
</feature>
<proteinExistence type="predicted"/>
<evidence type="ECO:0000313" key="4">
    <source>
        <dbReference type="EMBL" id="MDV0445471.1"/>
    </source>
</evidence>
<name>A0ABU3VQ01_9EURY</name>
<feature type="domain" description="GLUG" evidence="3">
    <location>
        <begin position="484"/>
        <end position="510"/>
    </location>
</feature>
<keyword evidence="2" id="KW-0472">Membrane</keyword>
<accession>A0ABU3VQ01</accession>
<organism evidence="4 5">
    <name type="scientific">Methanimicrococcus hacksteinii</name>
    <dbReference type="NCBI Taxonomy" id="3028293"/>
    <lineage>
        <taxon>Archaea</taxon>
        <taxon>Methanobacteriati</taxon>
        <taxon>Methanobacteriota</taxon>
        <taxon>Stenosarchaea group</taxon>
        <taxon>Methanomicrobia</taxon>
        <taxon>Methanosarcinales</taxon>
        <taxon>Methanosarcinaceae</taxon>
        <taxon>Methanimicrococcus</taxon>
    </lineage>
</organism>
<feature type="transmembrane region" description="Helical" evidence="2">
    <location>
        <begin position="998"/>
        <end position="1018"/>
    </location>
</feature>
<gene>
    <name evidence="4" type="ORF">MmiAt1_10510</name>
</gene>
<dbReference type="EMBL" id="JAWDKC010000018">
    <property type="protein sequence ID" value="MDV0445471.1"/>
    <property type="molecule type" value="Genomic_DNA"/>
</dbReference>
<feature type="region of interest" description="Disordered" evidence="1">
    <location>
        <begin position="959"/>
        <end position="989"/>
    </location>
</feature>
<evidence type="ECO:0000259" key="3">
    <source>
        <dbReference type="Pfam" id="PF07581"/>
    </source>
</evidence>
<comment type="caution">
    <text evidence="4">The sequence shown here is derived from an EMBL/GenBank/DDBJ whole genome shotgun (WGS) entry which is preliminary data.</text>
</comment>
<evidence type="ECO:0000256" key="2">
    <source>
        <dbReference type="SAM" id="Phobius"/>
    </source>
</evidence>
<dbReference type="Pfam" id="PF07581">
    <property type="entry name" value="Glug"/>
    <property type="match status" value="2"/>
</dbReference>
<keyword evidence="2" id="KW-0812">Transmembrane</keyword>